<protein>
    <recommendedName>
        <fullName evidence="3">Cadherin domain-containing protein</fullName>
    </recommendedName>
</protein>
<dbReference type="Gene3D" id="2.60.40.10">
    <property type="entry name" value="Immunoglobulins"/>
    <property type="match status" value="2"/>
</dbReference>
<dbReference type="InterPro" id="IPR002126">
    <property type="entry name" value="Cadherin-like_dom"/>
</dbReference>
<dbReference type="PANTHER" id="PTHR30032">
    <property type="entry name" value="N-ACETYLMURAMOYL-L-ALANINE AMIDASE-RELATED"/>
    <property type="match status" value="1"/>
</dbReference>
<dbReference type="Proteomes" id="UP000264006">
    <property type="component" value="Chromosome"/>
</dbReference>
<dbReference type="InterPro" id="IPR051922">
    <property type="entry name" value="Bact_Sporulation_Assoc"/>
</dbReference>
<dbReference type="RefSeq" id="WP_164709792.1">
    <property type="nucleotide sequence ID" value="NZ_CP031165.1"/>
</dbReference>
<dbReference type="GO" id="GO:0007156">
    <property type="term" value="P:homophilic cell adhesion via plasma membrane adhesion molecules"/>
    <property type="evidence" value="ECO:0007669"/>
    <property type="project" value="InterPro"/>
</dbReference>
<keyword evidence="5" id="KW-1185">Reference proteome</keyword>
<dbReference type="Pfam" id="PF18911">
    <property type="entry name" value="PKD_4"/>
    <property type="match status" value="1"/>
</dbReference>
<dbReference type="EMBL" id="CP031165">
    <property type="protein sequence ID" value="AXV05012.1"/>
    <property type="molecule type" value="Genomic_DNA"/>
</dbReference>
<evidence type="ECO:0000313" key="5">
    <source>
        <dbReference type="Proteomes" id="UP000264006"/>
    </source>
</evidence>
<feature type="domain" description="Cadherin" evidence="3">
    <location>
        <begin position="308"/>
        <end position="399"/>
    </location>
</feature>
<feature type="chain" id="PRO_5016708134" description="Cadherin domain-containing protein" evidence="2">
    <location>
        <begin position="30"/>
        <end position="1160"/>
    </location>
</feature>
<name>A0A346XS15_9ACTN</name>
<dbReference type="CDD" id="cd11304">
    <property type="entry name" value="Cadherin_repeat"/>
    <property type="match status" value="1"/>
</dbReference>
<evidence type="ECO:0000313" key="4">
    <source>
        <dbReference type="EMBL" id="AXV05012.1"/>
    </source>
</evidence>
<evidence type="ECO:0000256" key="2">
    <source>
        <dbReference type="SAM" id="SignalP"/>
    </source>
</evidence>
<accession>A0A346XS15</accession>
<keyword evidence="2" id="KW-0732">Signal</keyword>
<dbReference type="GO" id="GO:0016020">
    <property type="term" value="C:membrane"/>
    <property type="evidence" value="ECO:0007669"/>
    <property type="project" value="InterPro"/>
</dbReference>
<dbReference type="InterPro" id="IPR022409">
    <property type="entry name" value="PKD/Chitinase_dom"/>
</dbReference>
<dbReference type="GO" id="GO:0005975">
    <property type="term" value="P:carbohydrate metabolic process"/>
    <property type="evidence" value="ECO:0007669"/>
    <property type="project" value="UniProtKB-ARBA"/>
</dbReference>
<proteinExistence type="predicted"/>
<dbReference type="PANTHER" id="PTHR30032:SF8">
    <property type="entry name" value="GERMINATION-SPECIFIC N-ACETYLMURAMOYL-L-ALANINE AMIDASE"/>
    <property type="match status" value="1"/>
</dbReference>
<reference evidence="4 5" key="1">
    <citation type="submission" date="2018-09" db="EMBL/GenBank/DDBJ databases">
        <title>Complete genome sequence of Euzebya sp. DY32-46 isolated from seawater of Pacific Ocean.</title>
        <authorList>
            <person name="Xu L."/>
            <person name="Wu Y.-H."/>
            <person name="Xu X.-W."/>
        </authorList>
    </citation>
    <scope>NUCLEOTIDE SEQUENCE [LARGE SCALE GENOMIC DNA]</scope>
    <source>
        <strain evidence="4 5">DY32-46</strain>
    </source>
</reference>
<feature type="region of interest" description="Disordered" evidence="1">
    <location>
        <begin position="668"/>
        <end position="687"/>
    </location>
</feature>
<dbReference type="InterPro" id="IPR000601">
    <property type="entry name" value="PKD_dom"/>
</dbReference>
<dbReference type="InterPro" id="IPR013783">
    <property type="entry name" value="Ig-like_fold"/>
</dbReference>
<evidence type="ECO:0000256" key="1">
    <source>
        <dbReference type="SAM" id="MobiDB-lite"/>
    </source>
</evidence>
<evidence type="ECO:0000259" key="3">
    <source>
        <dbReference type="PROSITE" id="PS50268"/>
    </source>
</evidence>
<dbReference type="KEGG" id="euz:DVS28_a0305"/>
<sequence>MATRPTHLAGLVVLAFLALTLPLSGSASAQGGMTWYLEDVVFDSGATAHGSIDYDETTDTWSNPNIQVLDSPAYGQPVMTFLSPDHIQQPREVVVVPEVPADMTGVPLVVLRPDVAPTNAGGTVPLETGVVTYLGTCNEPCSTFSGPFEGLVSGRLTTERRTWFVEGLAFHTGATGSGSYTFDAAANTVSDMDVTVVGSPALGTTVYGDPNPNHPSWSGYLHSVEQASADMTNVPGVLLQLDGNMTHSGGVVAIVPFPAGSSGHGWCQDATCSSVGATDLVDAGRVSTSRTPPAITSAGTASAPENQTAVIDVEATDDLDAEGNGLTYAITGGVDQASFAIDVATGVLTFDPAPDFEDPQDAGTDNVYDVQVTASDLGRLTDVQDIAVTVTGVEEAPTADAGSDATIAEGSDVTLDGTASTDPEQSAASLTYRWDFDEDGIHTDATGATPTFTGPDGPDTITVGLEVEDATGRTDRATVDITITNADPVITAVTDDGPVDAGSPATITVTATDPAAADDPLSYAFDCDGDATFEVGPQAANSTTCTFATAGGHPVDVRVADDDGGLATGSTTVTVTDPSAPVVTPVVPAPGGLAGWHVADVAVTWNVSDAESAVTTTTGCGQTDVTSDTTGQVVTCEATSSGGTTTSSVTITRDATVPDVVVTGANDGDTYANRSAPTPGCDTTDTTSGVQTAAVVTTTGANPDGSGTITATCSGADDVAGNAAPPTSITYRVLPRPPSTAPTVAPVVEGSSTPGLLTVTVTNPNDREVTVEPFELTVHGVAALTLPESCQADNVDSDTTLLTCDVGQMDAEQVVALEIGVDGTGLQAVDVTGPDGLALQVQPSIPKDPAVLAELVSSTRFASVGTRGADERRLAAHVVLSRDDVFADSLAGSVLLGDGPLLFSASGALDDDTLAEIDRVLGGSGTVHLLGGPAALSADVAARLTDAGYTVNRLAGPSRVETAIAIADFAVDGTGAPAQVAIARADAPADSPSAAWVDAITAGAWAADSGQPVLLTSTAALHPATRDWLAGAGQGDVVVLGGQAAVSEAVETALVDAGHEVTRIDGATRFETAVAVADRLWASPAAGRVLAAGELETDWAHALALAGMAADRDQPLLLTLRDQLPEPTGTALCSTDGPRPYLLGVPDPAAGLLADLAAIC</sequence>
<dbReference type="PROSITE" id="PS50268">
    <property type="entry name" value="CADHERIN_2"/>
    <property type="match status" value="1"/>
</dbReference>
<feature type="signal peptide" evidence="2">
    <location>
        <begin position="1"/>
        <end position="29"/>
    </location>
</feature>
<dbReference type="SUPFAM" id="SSF49313">
    <property type="entry name" value="Cadherin-like"/>
    <property type="match status" value="1"/>
</dbReference>
<organism evidence="4 5">
    <name type="scientific">Euzebya pacifica</name>
    <dbReference type="NCBI Taxonomy" id="1608957"/>
    <lineage>
        <taxon>Bacteria</taxon>
        <taxon>Bacillati</taxon>
        <taxon>Actinomycetota</taxon>
        <taxon>Nitriliruptoria</taxon>
        <taxon>Euzebyales</taxon>
    </lineage>
</organism>
<dbReference type="InterPro" id="IPR035986">
    <property type="entry name" value="PKD_dom_sf"/>
</dbReference>
<dbReference type="SUPFAM" id="SSF49299">
    <property type="entry name" value="PKD domain"/>
    <property type="match status" value="2"/>
</dbReference>
<dbReference type="Gene3D" id="2.60.40.60">
    <property type="entry name" value="Cadherins"/>
    <property type="match status" value="1"/>
</dbReference>
<dbReference type="AlphaFoldDB" id="A0A346XS15"/>
<dbReference type="InterPro" id="IPR015919">
    <property type="entry name" value="Cadherin-like_sf"/>
</dbReference>
<dbReference type="InterPro" id="IPR007253">
    <property type="entry name" value="Cell_wall-bd_2"/>
</dbReference>
<gene>
    <name evidence="4" type="ORF">DVS28_a0305</name>
</gene>
<dbReference type="SMART" id="SM00089">
    <property type="entry name" value="PKD"/>
    <property type="match status" value="2"/>
</dbReference>
<dbReference type="Pfam" id="PF04122">
    <property type="entry name" value="CW_binding_2"/>
    <property type="match status" value="2"/>
</dbReference>
<feature type="compositionally biased region" description="Polar residues" evidence="1">
    <location>
        <begin position="672"/>
        <end position="685"/>
    </location>
</feature>
<dbReference type="GO" id="GO:0005509">
    <property type="term" value="F:calcium ion binding"/>
    <property type="evidence" value="ECO:0007669"/>
    <property type="project" value="InterPro"/>
</dbReference>